<dbReference type="SUPFAM" id="SSF46689">
    <property type="entry name" value="Homeodomain-like"/>
    <property type="match status" value="1"/>
</dbReference>
<keyword evidence="1 2" id="KW-0238">DNA-binding</keyword>
<dbReference type="Proteomes" id="UP000540266">
    <property type="component" value="Chromosome"/>
</dbReference>
<dbReference type="Pfam" id="PF00440">
    <property type="entry name" value="TetR_N"/>
    <property type="match status" value="1"/>
</dbReference>
<dbReference type="AlphaFoldDB" id="A0A192T7T8"/>
<evidence type="ECO:0000313" key="7">
    <source>
        <dbReference type="Proteomes" id="UP000540266"/>
    </source>
</evidence>
<keyword evidence="6" id="KW-1185">Reference proteome</keyword>
<dbReference type="EMBL" id="CP013568">
    <property type="protein sequence ID" value="ANL84262.1"/>
    <property type="molecule type" value="Genomic_DNA"/>
</dbReference>
<dbReference type="STRING" id="396.AMC85_CH01525"/>
<protein>
    <submittedName>
        <fullName evidence="4">TetR family transcriptional regulator protein</fullName>
    </submittedName>
    <submittedName>
        <fullName evidence="5">TetR/AcrR family transcriptional regulator</fullName>
    </submittedName>
</protein>
<dbReference type="PRINTS" id="PR00455">
    <property type="entry name" value="HTHTETR"/>
</dbReference>
<sequence>MPFKTAQLSTRGRIIDAISDLFYRRGTYLVGIDEIVRELKIARATLYRHFDGKEGLIVTYLSHRHALVSDQLEKLVAGKSGAPAIFAIFDSLADKTRSENFRGCAFLIAVTENPGSAAIQDVARTHKVFLRALFGRLVPPGPAHDEISEQMLVVYEGVLAASVLRPEARPAEIARKAVAALLQAGDFDASGDEA</sequence>
<evidence type="ECO:0000313" key="5">
    <source>
        <dbReference type="EMBL" id="QPK07283.1"/>
    </source>
</evidence>
<evidence type="ECO:0000313" key="6">
    <source>
        <dbReference type="Proteomes" id="UP000078551"/>
    </source>
</evidence>
<dbReference type="InterPro" id="IPR001647">
    <property type="entry name" value="HTH_TetR"/>
</dbReference>
<dbReference type="InterPro" id="IPR036271">
    <property type="entry name" value="Tet_transcr_reg_TetR-rel_C_sf"/>
</dbReference>
<evidence type="ECO:0000256" key="2">
    <source>
        <dbReference type="PROSITE-ProRule" id="PRU00335"/>
    </source>
</evidence>
<dbReference type="Proteomes" id="UP000078551">
    <property type="component" value="Chromosome"/>
</dbReference>
<dbReference type="Gene3D" id="1.10.357.10">
    <property type="entry name" value="Tetracycline Repressor, domain 2"/>
    <property type="match status" value="1"/>
</dbReference>
<reference evidence="5 7" key="2">
    <citation type="submission" date="2020-11" db="EMBL/GenBank/DDBJ databases">
        <title>Indigenous Rhizobia Nodulating Common beans in Western Kenya.</title>
        <authorList>
            <person name="Wekesa C.S."/>
            <person name="Oelmueller R."/>
            <person name="Furch A.C."/>
        </authorList>
    </citation>
    <scope>NUCLEOTIDE SEQUENCE [LARGE SCALE GENOMIC DNA]</scope>
    <source>
        <strain evidence="7">BS3</strain>
        <strain evidence="5">S3</strain>
    </source>
</reference>
<accession>A0A192T7T8</accession>
<feature type="DNA-binding region" description="H-T-H motif" evidence="2">
    <location>
        <begin position="31"/>
        <end position="50"/>
    </location>
</feature>
<dbReference type="GeneID" id="45956860"/>
<dbReference type="PANTHER" id="PTHR30055">
    <property type="entry name" value="HTH-TYPE TRANSCRIPTIONAL REGULATOR RUTR"/>
    <property type="match status" value="1"/>
</dbReference>
<evidence type="ECO:0000259" key="3">
    <source>
        <dbReference type="PROSITE" id="PS50977"/>
    </source>
</evidence>
<dbReference type="PANTHER" id="PTHR30055:SF200">
    <property type="entry name" value="HTH-TYPE TRANSCRIPTIONAL REPRESSOR BDCR"/>
    <property type="match status" value="1"/>
</dbReference>
<dbReference type="GO" id="GO:0003700">
    <property type="term" value="F:DNA-binding transcription factor activity"/>
    <property type="evidence" value="ECO:0007669"/>
    <property type="project" value="TreeGrafter"/>
</dbReference>
<dbReference type="GO" id="GO:0000976">
    <property type="term" value="F:transcription cis-regulatory region binding"/>
    <property type="evidence" value="ECO:0007669"/>
    <property type="project" value="TreeGrafter"/>
</dbReference>
<feature type="domain" description="HTH tetR-type" evidence="3">
    <location>
        <begin position="8"/>
        <end position="68"/>
    </location>
</feature>
<reference evidence="4 6" key="1">
    <citation type="submission" date="2015-11" db="EMBL/GenBank/DDBJ databases">
        <title>The limits of bacterial species coexistence and the symbiotic plasmid transference in sympatric Rhizobium populations.</title>
        <authorList>
            <person name="Perez-Carrascal O.M."/>
            <person name="VanInsberghe D."/>
            <person name="Juarez S."/>
            <person name="Polz M.F."/>
            <person name="Vinuesa P."/>
            <person name="Gonzalez V."/>
        </authorList>
    </citation>
    <scope>NUCLEOTIDE SEQUENCE [LARGE SCALE GENOMIC DNA]</scope>
    <source>
        <strain evidence="4 6">N771</strain>
    </source>
</reference>
<dbReference type="PROSITE" id="PS50977">
    <property type="entry name" value="HTH_TETR_2"/>
    <property type="match status" value="1"/>
</dbReference>
<proteinExistence type="predicted"/>
<name>A0A192T7T8_9HYPH</name>
<dbReference type="EMBL" id="CP064931">
    <property type="protein sequence ID" value="QPK07283.1"/>
    <property type="molecule type" value="Genomic_DNA"/>
</dbReference>
<evidence type="ECO:0000313" key="4">
    <source>
        <dbReference type="EMBL" id="ANL84262.1"/>
    </source>
</evidence>
<dbReference type="SUPFAM" id="SSF48498">
    <property type="entry name" value="Tetracyclin repressor-like, C-terminal domain"/>
    <property type="match status" value="1"/>
</dbReference>
<gene>
    <name evidence="4" type="ORF">AMC81_CH01458</name>
    <name evidence="5" type="ORF">HER27_012320</name>
</gene>
<dbReference type="InterPro" id="IPR050109">
    <property type="entry name" value="HTH-type_TetR-like_transc_reg"/>
</dbReference>
<dbReference type="RefSeq" id="WP_064821750.1">
    <property type="nucleotide sequence ID" value="NZ_CP013532.1"/>
</dbReference>
<organism evidence="5 7">
    <name type="scientific">Rhizobium phaseoli</name>
    <dbReference type="NCBI Taxonomy" id="396"/>
    <lineage>
        <taxon>Bacteria</taxon>
        <taxon>Pseudomonadati</taxon>
        <taxon>Pseudomonadota</taxon>
        <taxon>Alphaproteobacteria</taxon>
        <taxon>Hyphomicrobiales</taxon>
        <taxon>Rhizobiaceae</taxon>
        <taxon>Rhizobium/Agrobacterium group</taxon>
        <taxon>Rhizobium</taxon>
    </lineage>
</organism>
<evidence type="ECO:0000256" key="1">
    <source>
        <dbReference type="ARBA" id="ARBA00023125"/>
    </source>
</evidence>
<dbReference type="InterPro" id="IPR009057">
    <property type="entry name" value="Homeodomain-like_sf"/>
</dbReference>